<dbReference type="InterPro" id="IPR035979">
    <property type="entry name" value="RBD_domain_sf"/>
</dbReference>
<keyword evidence="2 4" id="KW-0694">RNA-binding</keyword>
<dbReference type="SMART" id="SM00360">
    <property type="entry name" value="RRM"/>
    <property type="match status" value="1"/>
</dbReference>
<organism evidence="7 8">
    <name type="scientific">Chelydra serpentina</name>
    <name type="common">Snapping turtle</name>
    <name type="synonym">Testudo serpentina</name>
    <dbReference type="NCBI Taxonomy" id="8475"/>
    <lineage>
        <taxon>Eukaryota</taxon>
        <taxon>Metazoa</taxon>
        <taxon>Chordata</taxon>
        <taxon>Craniata</taxon>
        <taxon>Vertebrata</taxon>
        <taxon>Euteleostomi</taxon>
        <taxon>Archelosauria</taxon>
        <taxon>Testudinata</taxon>
        <taxon>Testudines</taxon>
        <taxon>Cryptodira</taxon>
        <taxon>Durocryptodira</taxon>
        <taxon>Americhelydia</taxon>
        <taxon>Chelydroidea</taxon>
        <taxon>Chelydridae</taxon>
        <taxon>Chelydra</taxon>
    </lineage>
</organism>
<feature type="domain" description="RRM" evidence="6">
    <location>
        <begin position="46"/>
        <end position="124"/>
    </location>
</feature>
<dbReference type="Ensembl" id="ENSCSRT00000014215.1">
    <property type="protein sequence ID" value="ENSCSRP00000013654.1"/>
    <property type="gene ID" value="ENSCSRG00000010408.1"/>
</dbReference>
<dbReference type="PANTHER" id="PTHR46754">
    <property type="entry name" value="MKI67 FHA DOMAIN-INTERACTING NUCLEOLAR PHOSPHOPROTEIN"/>
    <property type="match status" value="1"/>
</dbReference>
<feature type="compositionally biased region" description="Basic residues" evidence="5">
    <location>
        <begin position="255"/>
        <end position="272"/>
    </location>
</feature>
<accession>A0A8C3SFZ8</accession>
<evidence type="ECO:0000256" key="5">
    <source>
        <dbReference type="SAM" id="MobiDB-lite"/>
    </source>
</evidence>
<reference evidence="7" key="2">
    <citation type="submission" date="2025-09" db="UniProtKB">
        <authorList>
            <consortium name="Ensembl"/>
        </authorList>
    </citation>
    <scope>IDENTIFICATION</scope>
</reference>
<dbReference type="GO" id="GO:0005730">
    <property type="term" value="C:nucleolus"/>
    <property type="evidence" value="ECO:0007669"/>
    <property type="project" value="UniProtKB-SubCell"/>
</dbReference>
<dbReference type="SUPFAM" id="SSF54928">
    <property type="entry name" value="RNA-binding domain, RBD"/>
    <property type="match status" value="1"/>
</dbReference>
<feature type="region of interest" description="Disordered" evidence="5">
    <location>
        <begin position="195"/>
        <end position="272"/>
    </location>
</feature>
<dbReference type="InterPro" id="IPR021043">
    <property type="entry name" value="NIFK_FHA_Ki67-binding"/>
</dbReference>
<name>A0A8C3SFZ8_CHESE</name>
<proteinExistence type="predicted"/>
<dbReference type="GO" id="GO:0003723">
    <property type="term" value="F:RNA binding"/>
    <property type="evidence" value="ECO:0007669"/>
    <property type="project" value="UniProtKB-UniRule"/>
</dbReference>
<dbReference type="Proteomes" id="UP000694403">
    <property type="component" value="Unplaced"/>
</dbReference>
<dbReference type="Pfam" id="PF12196">
    <property type="entry name" value="hNIFK_binding"/>
    <property type="match status" value="1"/>
</dbReference>
<evidence type="ECO:0000256" key="3">
    <source>
        <dbReference type="ARBA" id="ARBA00023242"/>
    </source>
</evidence>
<evidence type="ECO:0000256" key="4">
    <source>
        <dbReference type="PROSITE-ProRule" id="PRU00176"/>
    </source>
</evidence>
<dbReference type="InterPro" id="IPR012677">
    <property type="entry name" value="Nucleotide-bd_a/b_plait_sf"/>
</dbReference>
<dbReference type="Gene3D" id="3.30.70.330">
    <property type="match status" value="1"/>
</dbReference>
<dbReference type="Pfam" id="PF00076">
    <property type="entry name" value="RRM_1"/>
    <property type="match status" value="1"/>
</dbReference>
<dbReference type="CDD" id="cd12307">
    <property type="entry name" value="RRM_NIFK_like"/>
    <property type="match status" value="1"/>
</dbReference>
<evidence type="ECO:0000313" key="8">
    <source>
        <dbReference type="Proteomes" id="UP000694403"/>
    </source>
</evidence>
<dbReference type="PROSITE" id="PS50102">
    <property type="entry name" value="RRM"/>
    <property type="match status" value="1"/>
</dbReference>
<evidence type="ECO:0000259" key="6">
    <source>
        <dbReference type="PROSITE" id="PS50102"/>
    </source>
</evidence>
<reference evidence="7" key="1">
    <citation type="submission" date="2025-08" db="UniProtKB">
        <authorList>
            <consortium name="Ensembl"/>
        </authorList>
    </citation>
    <scope>IDENTIFICATION</scope>
</reference>
<sequence>MAAAEEAVGASASLLSLDPQLQREFQDKVLRVRSGRGTKHEKQTPGVIYLGHIPRGLFEPQIQEYFSQFGTVTRLRVSRSKKTGDSKGYGFVEFESDEVAKIVADTMNNYLFCERLLKCEFMPPEKVHENLFRGSQKTFRKPLHPAVKRYNKKRTPQEKTRMTERLLKNEKRLRKRLAEKGIDYDFPGFAAQMPQKKKNVSNSNSSLDISVSSQAPTPVCTPTMLERRKLQPAEGDEDEITIKLPTTSVKNTPQKTKKTTKLQKKIHPKKRK</sequence>
<feature type="compositionally biased region" description="Low complexity" evidence="5">
    <location>
        <begin position="200"/>
        <end position="213"/>
    </location>
</feature>
<dbReference type="AlphaFoldDB" id="A0A8C3SFZ8"/>
<keyword evidence="3" id="KW-0539">Nucleus</keyword>
<evidence type="ECO:0000313" key="7">
    <source>
        <dbReference type="Ensembl" id="ENSCSRP00000013654.1"/>
    </source>
</evidence>
<dbReference type="InterPro" id="IPR000504">
    <property type="entry name" value="RRM_dom"/>
</dbReference>
<keyword evidence="8" id="KW-1185">Reference proteome</keyword>
<evidence type="ECO:0000256" key="1">
    <source>
        <dbReference type="ARBA" id="ARBA00004604"/>
    </source>
</evidence>
<comment type="subcellular location">
    <subcellularLocation>
        <location evidence="1">Nucleus</location>
        <location evidence="1">Nucleolus</location>
    </subcellularLocation>
</comment>
<evidence type="ECO:0000256" key="2">
    <source>
        <dbReference type="ARBA" id="ARBA00022884"/>
    </source>
</evidence>
<protein>
    <submittedName>
        <fullName evidence="7">Nucleolar protein interacting with the FHA domain of MKI67</fullName>
    </submittedName>
</protein>